<evidence type="ECO:0000256" key="1">
    <source>
        <dbReference type="ARBA" id="ARBA00004651"/>
    </source>
</evidence>
<organism evidence="16 17">
    <name type="scientific">Araneus ventricosus</name>
    <name type="common">Orbweaver spider</name>
    <name type="synonym">Epeira ventricosa</name>
    <dbReference type="NCBI Taxonomy" id="182803"/>
    <lineage>
        <taxon>Eukaryota</taxon>
        <taxon>Metazoa</taxon>
        <taxon>Ecdysozoa</taxon>
        <taxon>Arthropoda</taxon>
        <taxon>Chelicerata</taxon>
        <taxon>Arachnida</taxon>
        <taxon>Araneae</taxon>
        <taxon>Araneomorphae</taxon>
        <taxon>Entelegynae</taxon>
        <taxon>Araneoidea</taxon>
        <taxon>Araneidae</taxon>
        <taxon>Araneus</taxon>
    </lineage>
</organism>
<dbReference type="GO" id="GO:0015276">
    <property type="term" value="F:ligand-gated monoatomic ion channel activity"/>
    <property type="evidence" value="ECO:0007669"/>
    <property type="project" value="InterPro"/>
</dbReference>
<keyword evidence="12" id="KW-0407">Ion channel</keyword>
<keyword evidence="9" id="KW-0675">Receptor</keyword>
<comment type="similarity">
    <text evidence="2">Belongs to the glutamate-gated ion channel (TC 1.A.10.1) family.</text>
</comment>
<protein>
    <recommendedName>
        <fullName evidence="15">Ionotropic glutamate receptor L-glutamate and glycine-binding domain-containing protein</fullName>
    </recommendedName>
</protein>
<evidence type="ECO:0000256" key="7">
    <source>
        <dbReference type="ARBA" id="ARBA00023065"/>
    </source>
</evidence>
<keyword evidence="8 14" id="KW-0472">Membrane</keyword>
<dbReference type="InterPro" id="IPR019594">
    <property type="entry name" value="Glu/Gly-bd"/>
</dbReference>
<evidence type="ECO:0000313" key="17">
    <source>
        <dbReference type="Proteomes" id="UP000499080"/>
    </source>
</evidence>
<feature type="domain" description="Ionotropic glutamate receptor L-glutamate and glycine-binding" evidence="15">
    <location>
        <begin position="24"/>
        <end position="83"/>
    </location>
</feature>
<dbReference type="PANTHER" id="PTHR42643:SF38">
    <property type="entry name" value="IONOTROPIC RECEPTOR 100A"/>
    <property type="match status" value="1"/>
</dbReference>
<evidence type="ECO:0000256" key="3">
    <source>
        <dbReference type="ARBA" id="ARBA00022448"/>
    </source>
</evidence>
<accession>A0A4Y2QGK9</accession>
<keyword evidence="17" id="KW-1185">Reference proteome</keyword>
<evidence type="ECO:0000259" key="15">
    <source>
        <dbReference type="SMART" id="SM00918"/>
    </source>
</evidence>
<comment type="caution">
    <text evidence="16">The sequence shown here is derived from an EMBL/GenBank/DDBJ whole genome shotgun (WGS) entry which is preliminary data.</text>
</comment>
<dbReference type="OrthoDB" id="6415506at2759"/>
<evidence type="ECO:0000256" key="14">
    <source>
        <dbReference type="SAM" id="Phobius"/>
    </source>
</evidence>
<feature type="transmembrane region" description="Helical" evidence="14">
    <location>
        <begin position="188"/>
        <end position="213"/>
    </location>
</feature>
<dbReference type="InterPro" id="IPR001320">
    <property type="entry name" value="Iontro_rcpt_C"/>
</dbReference>
<feature type="transmembrane region" description="Helical" evidence="14">
    <location>
        <begin position="136"/>
        <end position="156"/>
    </location>
</feature>
<keyword evidence="4" id="KW-1003">Cell membrane</keyword>
<keyword evidence="6 14" id="KW-1133">Transmembrane helix</keyword>
<dbReference type="GO" id="GO:0005886">
    <property type="term" value="C:plasma membrane"/>
    <property type="evidence" value="ECO:0007669"/>
    <property type="project" value="UniProtKB-SubCell"/>
</dbReference>
<evidence type="ECO:0000256" key="12">
    <source>
        <dbReference type="ARBA" id="ARBA00023303"/>
    </source>
</evidence>
<gene>
    <name evidence="16" type="ORF">AVEN_156072_1</name>
</gene>
<evidence type="ECO:0000256" key="5">
    <source>
        <dbReference type="ARBA" id="ARBA00022692"/>
    </source>
</evidence>
<keyword evidence="3" id="KW-0813">Transport</keyword>
<evidence type="ECO:0000256" key="4">
    <source>
        <dbReference type="ARBA" id="ARBA00022475"/>
    </source>
</evidence>
<evidence type="ECO:0000256" key="10">
    <source>
        <dbReference type="ARBA" id="ARBA00023180"/>
    </source>
</evidence>
<dbReference type="Gene3D" id="3.40.190.10">
    <property type="entry name" value="Periplasmic binding protein-like II"/>
    <property type="match status" value="1"/>
</dbReference>
<evidence type="ECO:0000256" key="6">
    <source>
        <dbReference type="ARBA" id="ARBA00022989"/>
    </source>
</evidence>
<dbReference type="SMART" id="SM00918">
    <property type="entry name" value="Lig_chan-Glu_bd"/>
    <property type="match status" value="1"/>
</dbReference>
<dbReference type="PRINTS" id="PR00177">
    <property type="entry name" value="NMDARECEPTOR"/>
</dbReference>
<keyword evidence="11" id="KW-1071">Ligand-gated ion channel</keyword>
<dbReference type="EMBL" id="BGPR01013778">
    <property type="protein sequence ID" value="GBN62156.1"/>
    <property type="molecule type" value="Genomic_DNA"/>
</dbReference>
<feature type="transmembrane region" description="Helical" evidence="14">
    <location>
        <begin position="380"/>
        <end position="401"/>
    </location>
</feature>
<evidence type="ECO:0000256" key="11">
    <source>
        <dbReference type="ARBA" id="ARBA00023286"/>
    </source>
</evidence>
<dbReference type="GO" id="GO:0038023">
    <property type="term" value="F:signaling receptor activity"/>
    <property type="evidence" value="ECO:0007669"/>
    <property type="project" value="InterPro"/>
</dbReference>
<feature type="binding site" evidence="13">
    <location>
        <position position="99"/>
    </location>
    <ligand>
        <name>L-glutamate</name>
        <dbReference type="ChEBI" id="CHEBI:29985"/>
    </ligand>
</feature>
<keyword evidence="10" id="KW-0325">Glycoprotein</keyword>
<evidence type="ECO:0000313" key="16">
    <source>
        <dbReference type="EMBL" id="GBN62156.1"/>
    </source>
</evidence>
<evidence type="ECO:0000256" key="2">
    <source>
        <dbReference type="ARBA" id="ARBA00008685"/>
    </source>
</evidence>
<dbReference type="Proteomes" id="UP000499080">
    <property type="component" value="Unassembled WGS sequence"/>
</dbReference>
<dbReference type="GO" id="GO:0050906">
    <property type="term" value="P:detection of stimulus involved in sensory perception"/>
    <property type="evidence" value="ECO:0007669"/>
    <property type="project" value="UniProtKB-ARBA"/>
</dbReference>
<dbReference type="InterPro" id="IPR001508">
    <property type="entry name" value="Iono_Glu_rcpt_met"/>
</dbReference>
<dbReference type="Pfam" id="PF10613">
    <property type="entry name" value="Lig_chan-Glu_bd"/>
    <property type="match status" value="1"/>
</dbReference>
<dbReference type="InterPro" id="IPR052192">
    <property type="entry name" value="Insect_Ionotropic_Sensory_Rcpt"/>
</dbReference>
<dbReference type="PANTHER" id="PTHR42643">
    <property type="entry name" value="IONOTROPIC RECEPTOR 20A-RELATED"/>
    <property type="match status" value="1"/>
</dbReference>
<evidence type="ECO:0000256" key="8">
    <source>
        <dbReference type="ARBA" id="ARBA00023136"/>
    </source>
</evidence>
<dbReference type="AlphaFoldDB" id="A0A4Y2QGK9"/>
<keyword evidence="5 14" id="KW-0812">Transmembrane</keyword>
<sequence length="410" mass="46738">MVLNLNKTSNLPLIRVAVVSLKGTMNIITNEDGQITASGMDGLLMDAVLKALGYRYELVIPSDREWGRLEKGNWTGLIGEVVNNRADLAWTWLAPTEERHKVVDFSNIYYSEAITFGVTKPYPIPTAYAIFYPFDLPAWIGVFVIILLMPLLFLIIRARYSYLELFLNIFASILKQPLMISINSGKVLILLISWLLFTLLISCFYSSVLLSFLTKPLIPKVIRNFQELSDVVSKGYLECYASKQSYVLPYLLHSEEEYLKNLGKTIVKNDWNIIDFENAPIKTTKNIAIINSELYFHIKNGMPDSRFLIISHDRLHSSHCSVAMRKDFCCKESLNVMLTRATEAGLFNYYLKRFHFNEMVARSDETEEGKPLTVTDFSGVFILLISGILFSVLTFIVEIAFRNGAHKYLA</sequence>
<comment type="subcellular location">
    <subcellularLocation>
        <location evidence="1">Cell membrane</location>
        <topology evidence="1">Multi-pass membrane protein</topology>
    </subcellularLocation>
</comment>
<evidence type="ECO:0000256" key="9">
    <source>
        <dbReference type="ARBA" id="ARBA00023170"/>
    </source>
</evidence>
<name>A0A4Y2QGK9_ARAVE</name>
<proteinExistence type="inferred from homology"/>
<reference evidence="16 17" key="1">
    <citation type="journal article" date="2019" name="Sci. Rep.">
        <title>Orb-weaving spider Araneus ventricosus genome elucidates the spidroin gene catalogue.</title>
        <authorList>
            <person name="Kono N."/>
            <person name="Nakamura H."/>
            <person name="Ohtoshi R."/>
            <person name="Moran D.A.P."/>
            <person name="Shinohara A."/>
            <person name="Yoshida Y."/>
            <person name="Fujiwara M."/>
            <person name="Mori M."/>
            <person name="Tomita M."/>
            <person name="Arakawa K."/>
        </authorList>
    </citation>
    <scope>NUCLEOTIDE SEQUENCE [LARGE SCALE GENOMIC DNA]</scope>
</reference>
<dbReference type="SUPFAM" id="SSF53850">
    <property type="entry name" value="Periplasmic binding protein-like II"/>
    <property type="match status" value="1"/>
</dbReference>
<keyword evidence="7" id="KW-0406">Ion transport</keyword>
<dbReference type="Gene3D" id="1.10.287.70">
    <property type="match status" value="1"/>
</dbReference>
<evidence type="ECO:0000256" key="13">
    <source>
        <dbReference type="PIRSR" id="PIRSR601508-1"/>
    </source>
</evidence>
<dbReference type="Pfam" id="PF00060">
    <property type="entry name" value="Lig_chan"/>
    <property type="match status" value="1"/>
</dbReference>